<feature type="repeat" description="WD" evidence="3">
    <location>
        <begin position="1188"/>
        <end position="1229"/>
    </location>
</feature>
<reference evidence="6 7" key="1">
    <citation type="journal article" date="2024" name="Microbiol. Resour. Announc.">
        <title>Genome annotations for the ascomycete fungi Trichoderma harzianum, Trichoderma aggressivum, and Purpureocillium lilacinum.</title>
        <authorList>
            <person name="Beijen E.P.W."/>
            <person name="Ohm R.A."/>
        </authorList>
    </citation>
    <scope>NUCLEOTIDE SEQUENCE [LARGE SCALE GENOMIC DNA]</scope>
    <source>
        <strain evidence="6 7">CBS 150709</strain>
    </source>
</reference>
<dbReference type="SMART" id="SM00320">
    <property type="entry name" value="WD40"/>
    <property type="match status" value="5"/>
</dbReference>
<dbReference type="PROSITE" id="PS50294">
    <property type="entry name" value="WD_REPEATS_REGION"/>
    <property type="match status" value="4"/>
</dbReference>
<dbReference type="InterPro" id="IPR055442">
    <property type="entry name" value="Beta-prop_EML-like_2nd"/>
</dbReference>
<protein>
    <recommendedName>
        <fullName evidence="5">NACHT domain-containing protein</fullName>
    </recommendedName>
</protein>
<dbReference type="Gene3D" id="2.130.10.10">
    <property type="entry name" value="YVTN repeat-like/Quinoprotein amine dehydrogenase"/>
    <property type="match status" value="2"/>
</dbReference>
<dbReference type="Pfam" id="PF17100">
    <property type="entry name" value="NACHT_N"/>
    <property type="match status" value="1"/>
</dbReference>
<dbReference type="Proteomes" id="UP001287286">
    <property type="component" value="Unassembled WGS sequence"/>
</dbReference>
<dbReference type="PROSITE" id="PS50837">
    <property type="entry name" value="NACHT"/>
    <property type="match status" value="1"/>
</dbReference>
<gene>
    <name evidence="6" type="ORF">Purlil1_12989</name>
</gene>
<dbReference type="CDD" id="cd00200">
    <property type="entry name" value="WD40"/>
    <property type="match status" value="1"/>
</dbReference>
<organism evidence="6 7">
    <name type="scientific">Purpureocillium lilacinum</name>
    <name type="common">Paecilomyces lilacinus</name>
    <dbReference type="NCBI Taxonomy" id="33203"/>
    <lineage>
        <taxon>Eukaryota</taxon>
        <taxon>Fungi</taxon>
        <taxon>Dikarya</taxon>
        <taxon>Ascomycota</taxon>
        <taxon>Pezizomycotina</taxon>
        <taxon>Sordariomycetes</taxon>
        <taxon>Hypocreomycetidae</taxon>
        <taxon>Hypocreales</taxon>
        <taxon>Ophiocordycipitaceae</taxon>
        <taxon>Purpureocillium</taxon>
    </lineage>
</organism>
<name>A0ABR0BFX9_PURLI</name>
<feature type="repeat" description="WD" evidence="3">
    <location>
        <begin position="1230"/>
        <end position="1271"/>
    </location>
</feature>
<feature type="domain" description="NACHT" evidence="5">
    <location>
        <begin position="588"/>
        <end position="735"/>
    </location>
</feature>
<evidence type="ECO:0000256" key="2">
    <source>
        <dbReference type="ARBA" id="ARBA00022737"/>
    </source>
</evidence>
<feature type="region of interest" description="Disordered" evidence="4">
    <location>
        <begin position="154"/>
        <end position="257"/>
    </location>
</feature>
<evidence type="ECO:0000256" key="4">
    <source>
        <dbReference type="SAM" id="MobiDB-lite"/>
    </source>
</evidence>
<evidence type="ECO:0000259" key="5">
    <source>
        <dbReference type="PROSITE" id="PS50837"/>
    </source>
</evidence>
<dbReference type="PANTHER" id="PTHR19848">
    <property type="entry name" value="WD40 REPEAT PROTEIN"/>
    <property type="match status" value="1"/>
</dbReference>
<dbReference type="Gene3D" id="3.40.50.300">
    <property type="entry name" value="P-loop containing nucleotide triphosphate hydrolases"/>
    <property type="match status" value="1"/>
</dbReference>
<evidence type="ECO:0000313" key="6">
    <source>
        <dbReference type="EMBL" id="KAK4073583.1"/>
    </source>
</evidence>
<dbReference type="PROSITE" id="PS50082">
    <property type="entry name" value="WD_REPEATS_2"/>
    <property type="match status" value="4"/>
</dbReference>
<dbReference type="InterPro" id="IPR056884">
    <property type="entry name" value="NPHP3-like_N"/>
</dbReference>
<evidence type="ECO:0000313" key="7">
    <source>
        <dbReference type="Proteomes" id="UP001287286"/>
    </source>
</evidence>
<dbReference type="InterPro" id="IPR031359">
    <property type="entry name" value="NACHT_N"/>
</dbReference>
<sequence>MNSMSWMPLGPVASPRHAFAQPPGRDMQAGVARSDALDQSVWDGACGGCGGAGAVRTLSARHDVGRMVGSNHCPLEPGMLSSAHRQSTFNHGTACLQSSLSRPAGLTRCEAARPWQRRGSSCQTREINRPFQQIGSSAVIETMGGRKIWQKLKKSIPGNARGRDATRLTQSPARSSDSAHNVDRHSTGTSGDSAEPCHPANEHLSNDQATPPDRDPSVANLPFASSQVPTSPLPVGSHAEVPPQTDPGEQQAYATRTSQRVWNSAYDSLKEDGNTATLVKLYVRTLNKVSGPGNDADNGIAAGLDDPDTRQHVMKKFVEAGQAKIATSSRLTNGVGNVAEFIQRIKPIIDTAIANTSQAALPWAGVCVGLQILLNPAKATNSNLAGITHVMSRMEWYCALTVHLLEDDSVGIGDETHTAVLRQLEESVLALYKALLLYQMKSVCCYYRHQGYVFLRALANLDDWDADLKTVNDAEDTVRADWEQYNKIRGKNTLSQVLNHAQEMQRLLGDIQQTLQDFVVQQKAIRRDDVEAACRRDLCVVDPQHDMERIQSNKDDLFEDAYKWILQTDEYTTFTNWYADRHECSQHRLLWVKGPAGTGKTMLMIGIIRELSRQSAVLAPALSFFFCQGTNTSLNTATAVIRSLIWLLLIQQPKLSSHLLPKYEQRGADLFTDQNAFFALSEAFRNMLQDPHLSPVYLAVDALDECETDLPRLIELISTSLTLTDKVKWVVSSRPTVEHITSNTASSLVELDAQKLEEPVKIYIGHKLAKLKSRKGYNDAILAQVSDGLQQRAENTFLWVALVCKKLESEYGWNAVKIIGHMPQGLPKLYGHMMAKIEGTMDQEYCTSVLEAVALAYRPLSLPELQILAGLKPEIDPQTVAEECGSFLTMKEGTVYLIHQSAKDFLTNDWIKPAGAAERHMDIASRSIDAMSSLLQRNMHRLDFCSKPQERTPTQPDRLAPIEYSCVFWVDHLLESGEISDCGRGFANDDAVFSFLREKLLYWLESLSLLGAVLEGLRSIHKLLHMAQEPLTNSQFVIFLEDAEKVVRSHRSIIEQAPLQVYGSALVFSPMSSEVRATQWAKRLSFVAMSADTRHYWDAHQQTLEGHSGSVTAVAFSPDGKTLASASYDGTVRLWDPATGAHQQTLKGHKGPVSAVAFSPDGKTLASASYDETVRLWDPATGAHQQTLKDHRGSVTAVAFSPDGKTLASASYDPTVRLWDPATGAHQQTLEGHSGSVTAIAFSPDGKTLASASYDKTVRLWDPATGAHQQTLEGHCSWSRGAAFSPDRRCLTTNLGSLQFSSTSAPPPIHSLYVDNEWIAMDGKKCLWLPKEYRSPEVAVHGKMIVLGRQSGGLTFFEGKFA</sequence>
<dbReference type="PANTHER" id="PTHR19848:SF8">
    <property type="entry name" value="F-BOX AND WD REPEAT DOMAIN CONTAINING 7"/>
    <property type="match status" value="1"/>
</dbReference>
<dbReference type="InterPro" id="IPR015943">
    <property type="entry name" value="WD40/YVTN_repeat-like_dom_sf"/>
</dbReference>
<feature type="compositionally biased region" description="Polar residues" evidence="4">
    <location>
        <begin position="167"/>
        <end position="179"/>
    </location>
</feature>
<keyword evidence="7" id="KW-1185">Reference proteome</keyword>
<feature type="repeat" description="WD" evidence="3">
    <location>
        <begin position="1104"/>
        <end position="1145"/>
    </location>
</feature>
<comment type="caution">
    <text evidence="6">The sequence shown here is derived from an EMBL/GenBank/DDBJ whole genome shotgun (WGS) entry which is preliminary data.</text>
</comment>
<dbReference type="SUPFAM" id="SSF50978">
    <property type="entry name" value="WD40 repeat-like"/>
    <property type="match status" value="1"/>
</dbReference>
<evidence type="ECO:0000256" key="1">
    <source>
        <dbReference type="ARBA" id="ARBA00022574"/>
    </source>
</evidence>
<dbReference type="EMBL" id="JAWRVI010000154">
    <property type="protein sequence ID" value="KAK4073583.1"/>
    <property type="molecule type" value="Genomic_DNA"/>
</dbReference>
<dbReference type="SUPFAM" id="SSF52540">
    <property type="entry name" value="P-loop containing nucleoside triphosphate hydrolases"/>
    <property type="match status" value="1"/>
</dbReference>
<dbReference type="InterPro" id="IPR027417">
    <property type="entry name" value="P-loop_NTPase"/>
</dbReference>
<dbReference type="InterPro" id="IPR020472">
    <property type="entry name" value="WD40_PAC1"/>
</dbReference>
<proteinExistence type="predicted"/>
<dbReference type="InterPro" id="IPR036322">
    <property type="entry name" value="WD40_repeat_dom_sf"/>
</dbReference>
<dbReference type="Pfam" id="PF23414">
    <property type="entry name" value="Beta-prop_EML_2"/>
    <property type="match status" value="1"/>
</dbReference>
<dbReference type="Pfam" id="PF24883">
    <property type="entry name" value="NPHP3_N"/>
    <property type="match status" value="1"/>
</dbReference>
<feature type="repeat" description="WD" evidence="3">
    <location>
        <begin position="1146"/>
        <end position="1187"/>
    </location>
</feature>
<keyword evidence="1 3" id="KW-0853">WD repeat</keyword>
<keyword evidence="2" id="KW-0677">Repeat</keyword>
<evidence type="ECO:0000256" key="3">
    <source>
        <dbReference type="PROSITE-ProRule" id="PRU00221"/>
    </source>
</evidence>
<dbReference type="InterPro" id="IPR007111">
    <property type="entry name" value="NACHT_NTPase"/>
</dbReference>
<accession>A0ABR0BFX9</accession>
<dbReference type="InterPro" id="IPR001680">
    <property type="entry name" value="WD40_rpt"/>
</dbReference>
<dbReference type="PRINTS" id="PR00320">
    <property type="entry name" value="GPROTEINBRPT"/>
</dbReference>